<dbReference type="EMBL" id="OM869579">
    <property type="protein sequence ID" value="UPW41346.1"/>
    <property type="molecule type" value="Genomic_DNA"/>
</dbReference>
<proteinExistence type="predicted"/>
<organism evidence="6">
    <name type="scientific">Sigmofec virus UA08Rod_3978</name>
    <dbReference type="NCBI Taxonomy" id="2929392"/>
    <lineage>
        <taxon>Viruses</taxon>
        <taxon>Monodnaviria</taxon>
        <taxon>Sangervirae</taxon>
        <taxon>Phixviricota</taxon>
        <taxon>Malgrandaviricetes</taxon>
        <taxon>Petitvirales</taxon>
        <taxon>Microviridae</taxon>
    </lineage>
</organism>
<evidence type="ECO:0000256" key="2">
    <source>
        <dbReference type="ARBA" id="ARBA00022431"/>
    </source>
</evidence>
<evidence type="ECO:0000256" key="1">
    <source>
        <dbReference type="ARBA" id="ARBA00004328"/>
    </source>
</evidence>
<evidence type="ECO:0000256" key="3">
    <source>
        <dbReference type="ARBA" id="ARBA00022561"/>
    </source>
</evidence>
<dbReference type="InterPro" id="IPR003514">
    <property type="entry name" value="Microviridae_protein_F"/>
</dbReference>
<keyword evidence="4" id="KW-0946">Virion</keyword>
<evidence type="ECO:0000256" key="5">
    <source>
        <dbReference type="SAM" id="MobiDB-lite"/>
    </source>
</evidence>
<evidence type="ECO:0000313" key="6">
    <source>
        <dbReference type="EMBL" id="UPW41346.1"/>
    </source>
</evidence>
<reference evidence="6" key="1">
    <citation type="submission" date="2022-02" db="EMBL/GenBank/DDBJ databases">
        <title>Towards deciphering the DNA virus diversity associated with rodent species in the families Cricetidae and Heteromyidae.</title>
        <authorList>
            <person name="Lund M."/>
            <person name="Larsen B.B."/>
            <person name="Gryseels S."/>
            <person name="Kraberger S."/>
            <person name="Rowsey D.M."/>
            <person name="Steger L."/>
            <person name="Yule K.M."/>
            <person name="Upham N.S."/>
            <person name="Worobey M."/>
            <person name="Van Doorslaer K."/>
            <person name="Varsani A."/>
        </authorList>
    </citation>
    <scope>NUCLEOTIDE SEQUENCE</scope>
    <source>
        <strain evidence="6">UA08Rod_3978</strain>
    </source>
</reference>
<evidence type="ECO:0000256" key="4">
    <source>
        <dbReference type="ARBA" id="ARBA00022844"/>
    </source>
</evidence>
<protein>
    <submittedName>
        <fullName evidence="6">Major capsid protein</fullName>
    </submittedName>
</protein>
<accession>A0A976N1W1</accession>
<keyword evidence="2" id="KW-1140">T=1 icosahedral capsid protein</keyword>
<dbReference type="GO" id="GO:0039615">
    <property type="term" value="C:T=1 icosahedral viral capsid"/>
    <property type="evidence" value="ECO:0007669"/>
    <property type="project" value="UniProtKB-KW"/>
</dbReference>
<dbReference type="GO" id="GO:0005198">
    <property type="term" value="F:structural molecule activity"/>
    <property type="evidence" value="ECO:0007669"/>
    <property type="project" value="InterPro"/>
</dbReference>
<dbReference type="Gene3D" id="2.60.169.10">
    <property type="entry name" value="Microviridae F protein"/>
    <property type="match status" value="2"/>
</dbReference>
<dbReference type="InterPro" id="IPR037002">
    <property type="entry name" value="Microviridae_protein_F_sf"/>
</dbReference>
<comment type="subcellular location">
    <subcellularLocation>
        <location evidence="1">Virion</location>
    </subcellularLocation>
</comment>
<feature type="region of interest" description="Disordered" evidence="5">
    <location>
        <begin position="1"/>
        <end position="27"/>
    </location>
</feature>
<keyword evidence="3" id="KW-0167">Capsid protein</keyword>
<name>A0A976N1W1_9VIRU</name>
<dbReference type="Pfam" id="PF02305">
    <property type="entry name" value="Phage_F"/>
    <property type="match status" value="1"/>
</dbReference>
<feature type="compositionally biased region" description="Polar residues" evidence="5">
    <location>
        <begin position="1"/>
        <end position="10"/>
    </location>
</feature>
<sequence length="757" mass="84916">MKNPMNSKAQGNEALGRDSKLNDPSAKNKLGYRTFDMSYAMPNTVRYGEVSPRLFLDTVIGDRHQIRLPNKIRALKLAAPPYSEIRMHTDTYFVPFASMYPNNHDKIMINPTKGSDVPKEALPSLNVKKLLASFCGQGWNPLAGTSVTLSFQFPELADNLDPLSVTMPTNFNDPVAAPNSPASLYRTIMLMNCAIKLSFILQSDGLLSLSGFSPRGTIVPSKGGTLFQSTQVGQKFTYADVAALFIRRLYDTWLTNTSTLSAGYKRAYLIDLSAPLKPTDSLADVTYKLNFSYNLESYDISTLSHFRHALYRSFEDGDLFAMYSNFLDIQETSETAKPYASINTLVQEFFNHIYFGSSDNPIQAWSPYLSIINPSRILAYQQVLAQFYTSDSVDYAFTSHLMMQNLRAILAGTRGVDDVVTSITVPTFEYNGVQTEYDLMTTGYLDATMGQRYNFYGRLFDFTAVMFGIRHSLKYGDYFSKARPRVLAVGDLSIPVSNSSVNAVDVTKKLVLQRFLNAVNRFGNRPIEYVQGLYGITPTLDEAAPKFIASQTQSVNTQTNVSTQGSSLGKMNANVNTGEQPDNAIDVFIDSEGVILSLVSWSISGCYENYIDRHLLNMDRFEKFNPMLQNVGDQPIYRSEITGDLPQGNADRYPSSLYFGYTTRYGEYKTAFSTLHGGFRRNLPGYVMNLTESMPSVVKDAFVAKITPEFIRDYPLYFDKFYESLTGVAPDDYYHFELGNANEISSNRPMEYYPGIL</sequence>